<dbReference type="EMBL" id="BMIS01000004">
    <property type="protein sequence ID" value="GGE66130.1"/>
    <property type="molecule type" value="Genomic_DNA"/>
</dbReference>
<protein>
    <recommendedName>
        <fullName evidence="1">Aminoglycoside phosphotransferase domain-containing protein</fullName>
    </recommendedName>
</protein>
<evidence type="ECO:0000259" key="1">
    <source>
        <dbReference type="Pfam" id="PF01636"/>
    </source>
</evidence>
<sequence>MTEGTQVAVSNPREAHAHAAEVAGLDGAEALLSAAGLTQLLGTETEPTHLRMKPGHSVIVSHRGLHSGEHGWTMLTADADKYGKLLSRAEKLSRELTVHRAESPYLVSGSVWADRWLGRELEAARTALGEDARWQILRYNPRRRVVAVVDHFSEAGEPARHVVRVGAQPLDHIVTAAERWREAGLPISRVKPLGGRGTTVTAPLWGHTDLLEAPYAPAAHSAGRRIAELHTQVSRSTSAEGLAMLEADVDGHVDAVAQVAPWLAERVETLAEKLTSAAMAQDPGEPVQLHGDLSPDQILLAAPGSHKIRIIDLDRAGLGPAMRDVGSWAASCRGAGVPELQEAFLAGYQEVSQPDPPAMALWESYAHLASALDPFRNCDAAWADTVTRRIESAETAVENCALPTP</sequence>
<feature type="domain" description="Aminoglycoside phosphotransferase" evidence="1">
    <location>
        <begin position="216"/>
        <end position="362"/>
    </location>
</feature>
<accession>A0A917AQ33</accession>
<name>A0A917AQ33_9MICC</name>
<dbReference type="RefSeq" id="WP_188683679.1">
    <property type="nucleotide sequence ID" value="NZ_BMIS01000004.1"/>
</dbReference>
<dbReference type="SUPFAM" id="SSF56112">
    <property type="entry name" value="Protein kinase-like (PK-like)"/>
    <property type="match status" value="1"/>
</dbReference>
<organism evidence="2 3">
    <name type="scientific">Nesterenkonia cremea</name>
    <dbReference type="NCBI Taxonomy" id="1882340"/>
    <lineage>
        <taxon>Bacteria</taxon>
        <taxon>Bacillati</taxon>
        <taxon>Actinomycetota</taxon>
        <taxon>Actinomycetes</taxon>
        <taxon>Micrococcales</taxon>
        <taxon>Micrococcaceae</taxon>
        <taxon>Nesterenkonia</taxon>
    </lineage>
</organism>
<dbReference type="InterPro" id="IPR002575">
    <property type="entry name" value="Aminoglycoside_PTrfase"/>
</dbReference>
<keyword evidence="3" id="KW-1185">Reference proteome</keyword>
<reference evidence="2" key="1">
    <citation type="journal article" date="2014" name="Int. J. Syst. Evol. Microbiol.">
        <title>Complete genome sequence of Corynebacterium casei LMG S-19264T (=DSM 44701T), isolated from a smear-ripened cheese.</title>
        <authorList>
            <consortium name="US DOE Joint Genome Institute (JGI-PGF)"/>
            <person name="Walter F."/>
            <person name="Albersmeier A."/>
            <person name="Kalinowski J."/>
            <person name="Ruckert C."/>
        </authorList>
    </citation>
    <scope>NUCLEOTIDE SEQUENCE</scope>
    <source>
        <strain evidence="2">CGMCC 1.15388</strain>
    </source>
</reference>
<dbReference type="Gene3D" id="3.90.1200.10">
    <property type="match status" value="1"/>
</dbReference>
<dbReference type="Pfam" id="PF01636">
    <property type="entry name" value="APH"/>
    <property type="match status" value="1"/>
</dbReference>
<evidence type="ECO:0000313" key="2">
    <source>
        <dbReference type="EMBL" id="GGE66130.1"/>
    </source>
</evidence>
<dbReference type="Proteomes" id="UP000633136">
    <property type="component" value="Unassembled WGS sequence"/>
</dbReference>
<gene>
    <name evidence="2" type="ORF">GCM10011401_11720</name>
</gene>
<reference evidence="2" key="2">
    <citation type="submission" date="2020-09" db="EMBL/GenBank/DDBJ databases">
        <authorList>
            <person name="Sun Q."/>
            <person name="Zhou Y."/>
        </authorList>
    </citation>
    <scope>NUCLEOTIDE SEQUENCE</scope>
    <source>
        <strain evidence="2">CGMCC 1.15388</strain>
    </source>
</reference>
<dbReference type="AlphaFoldDB" id="A0A917AQ33"/>
<comment type="caution">
    <text evidence="2">The sequence shown here is derived from an EMBL/GenBank/DDBJ whole genome shotgun (WGS) entry which is preliminary data.</text>
</comment>
<dbReference type="InterPro" id="IPR011009">
    <property type="entry name" value="Kinase-like_dom_sf"/>
</dbReference>
<evidence type="ECO:0000313" key="3">
    <source>
        <dbReference type="Proteomes" id="UP000633136"/>
    </source>
</evidence>
<proteinExistence type="predicted"/>